<evidence type="ECO:0000313" key="3">
    <source>
        <dbReference type="Proteomes" id="UP000515369"/>
    </source>
</evidence>
<evidence type="ECO:0000313" key="2">
    <source>
        <dbReference type="EMBL" id="QMW03686.1"/>
    </source>
</evidence>
<dbReference type="RefSeq" id="WP_182460943.1">
    <property type="nucleotide sequence ID" value="NZ_CP059732.1"/>
</dbReference>
<dbReference type="AlphaFoldDB" id="A0A7G5GXU4"/>
<dbReference type="EMBL" id="CP059732">
    <property type="protein sequence ID" value="QMW03686.1"/>
    <property type="molecule type" value="Genomic_DNA"/>
</dbReference>
<dbReference type="KEGG" id="sfol:H3H32_01645"/>
<feature type="transmembrane region" description="Helical" evidence="1">
    <location>
        <begin position="64"/>
        <end position="83"/>
    </location>
</feature>
<proteinExistence type="predicted"/>
<organism evidence="2 3">
    <name type="scientific">Spirosoma foliorum</name>
    <dbReference type="NCBI Taxonomy" id="2710596"/>
    <lineage>
        <taxon>Bacteria</taxon>
        <taxon>Pseudomonadati</taxon>
        <taxon>Bacteroidota</taxon>
        <taxon>Cytophagia</taxon>
        <taxon>Cytophagales</taxon>
        <taxon>Cytophagaceae</taxon>
        <taxon>Spirosoma</taxon>
    </lineage>
</organism>
<name>A0A7G5GXU4_9BACT</name>
<feature type="transmembrane region" description="Helical" evidence="1">
    <location>
        <begin position="95"/>
        <end position="113"/>
    </location>
</feature>
<feature type="transmembrane region" description="Helical" evidence="1">
    <location>
        <begin position="153"/>
        <end position="175"/>
    </location>
</feature>
<feature type="transmembrane region" description="Helical" evidence="1">
    <location>
        <begin position="120"/>
        <end position="141"/>
    </location>
</feature>
<keyword evidence="1" id="KW-1133">Transmembrane helix</keyword>
<sequence length="177" mass="20645">MNSNFDSYTWWHNNLRMCWIVLPVLAHIISWLTGMGGIFFFPILITIAQYLIFKIHPAVARPGLWFLTLPLTFFIWMKWGPFIDYLKPDGVLHGVMAYYAGQLVNALFIPLVAQKERPEFLLNWLICTSITALSWLGAYWVAIHWLGIDELHYGLFIMYPTIALLANWISSFFLLEE</sequence>
<keyword evidence="3" id="KW-1185">Reference proteome</keyword>
<protein>
    <submittedName>
        <fullName evidence="2">Uncharacterized protein</fullName>
    </submittedName>
</protein>
<accession>A0A7G5GXU4</accession>
<keyword evidence="1" id="KW-0812">Transmembrane</keyword>
<keyword evidence="1" id="KW-0472">Membrane</keyword>
<dbReference type="Proteomes" id="UP000515369">
    <property type="component" value="Chromosome"/>
</dbReference>
<feature type="transmembrane region" description="Helical" evidence="1">
    <location>
        <begin position="20"/>
        <end position="52"/>
    </location>
</feature>
<gene>
    <name evidence="2" type="ORF">H3H32_01645</name>
</gene>
<reference evidence="2 3" key="1">
    <citation type="submission" date="2020-07" db="EMBL/GenBank/DDBJ databases">
        <title>Spirosoma foliorum sp. nov., isolated from the leaves on the Nejang mountain Korea, Republic of.</title>
        <authorList>
            <person name="Ho H."/>
            <person name="Lee Y.-J."/>
            <person name="Nurcahyanto D.-A."/>
            <person name="Kim S.-G."/>
        </authorList>
    </citation>
    <scope>NUCLEOTIDE SEQUENCE [LARGE SCALE GENOMIC DNA]</scope>
    <source>
        <strain evidence="2 3">PL0136</strain>
    </source>
</reference>
<evidence type="ECO:0000256" key="1">
    <source>
        <dbReference type="SAM" id="Phobius"/>
    </source>
</evidence>